<dbReference type="KEGG" id="pfd:PFDG_05312"/>
<gene>
    <name evidence="1" type="ORF">PFDG_05312</name>
</gene>
<evidence type="ECO:0000313" key="1">
    <source>
        <dbReference type="EMBL" id="KOB89759.1"/>
    </source>
</evidence>
<evidence type="ECO:0000313" key="2">
    <source>
        <dbReference type="Proteomes" id="UP000054282"/>
    </source>
</evidence>
<organism evidence="1 2">
    <name type="scientific">Plasmodium falciparum (isolate Dd2)</name>
    <dbReference type="NCBI Taxonomy" id="57267"/>
    <lineage>
        <taxon>Eukaryota</taxon>
        <taxon>Sar</taxon>
        <taxon>Alveolata</taxon>
        <taxon>Apicomplexa</taxon>
        <taxon>Aconoidasida</taxon>
        <taxon>Haemosporida</taxon>
        <taxon>Plasmodiidae</taxon>
        <taxon>Plasmodium</taxon>
        <taxon>Plasmodium (Laverania)</taxon>
    </lineage>
</organism>
<reference evidence="2" key="1">
    <citation type="submission" date="2006-09" db="EMBL/GenBank/DDBJ databases">
        <title>Annotation of Plasmodium falciparum Dd2.</title>
        <authorList>
            <consortium name="The Broad Institute Genome Sequencing Platform"/>
            <person name="Volkman S.K."/>
            <person name="Neafsey D.E."/>
            <person name="Dash A.P."/>
            <person name="Chitnis C.E."/>
            <person name="Hartl D.L."/>
            <person name="Young S.K."/>
            <person name="Zeng Q."/>
            <person name="Koehrsen M."/>
            <person name="Alvarado L."/>
            <person name="Berlin A."/>
            <person name="Borenstein D."/>
            <person name="Chapman S.B."/>
            <person name="Chen Z."/>
            <person name="Engels R."/>
            <person name="Freedman E."/>
            <person name="Gellesch M."/>
            <person name="Goldberg J."/>
            <person name="Griggs A."/>
            <person name="Gujja S."/>
            <person name="Heilman E.R."/>
            <person name="Heiman D.I."/>
            <person name="Howarth C."/>
            <person name="Jen D."/>
            <person name="Larson L."/>
            <person name="Mehta T."/>
            <person name="Neiman D."/>
            <person name="Park D."/>
            <person name="Pearson M."/>
            <person name="Roberts A."/>
            <person name="Saif S."/>
            <person name="Shea T."/>
            <person name="Shenoy N."/>
            <person name="Sisk P."/>
            <person name="Stolte C."/>
            <person name="Sykes S."/>
            <person name="Walk T."/>
            <person name="White J."/>
            <person name="Yandava C."/>
            <person name="Haas B."/>
            <person name="Henn M.R."/>
            <person name="Nusbaum C."/>
            <person name="Birren B."/>
        </authorList>
    </citation>
    <scope>NUCLEOTIDE SEQUENCE [LARGE SCALE GENOMIC DNA]</scope>
</reference>
<feature type="non-terminal residue" evidence="1">
    <location>
        <position position="1"/>
    </location>
</feature>
<reference evidence="2" key="2">
    <citation type="submission" date="2006-09" db="EMBL/GenBank/DDBJ databases">
        <title>The genome sequence of Plasmodium falciparum Dd2.</title>
        <authorList>
            <consortium name="The Broad Institute Genome Sequencing Platform"/>
            <person name="Birren B."/>
            <person name="Lander E."/>
            <person name="Galagan J."/>
            <person name="Nusbaum C."/>
            <person name="Devon K."/>
            <person name="Henn M."/>
            <person name="Jaffe D."/>
            <person name="Butler J."/>
            <person name="Alvarez P."/>
            <person name="Gnerre S."/>
            <person name="Grabherr M."/>
            <person name="Kleber M."/>
            <person name="Mauceli E."/>
            <person name="Brockman W."/>
            <person name="MacCallum I.A."/>
            <person name="Rounsley S."/>
            <person name="Young S."/>
            <person name="LaButti K."/>
            <person name="Pushparaj V."/>
            <person name="DeCaprio D."/>
            <person name="Crawford M."/>
            <person name="Koehrsen M."/>
            <person name="Engels R."/>
            <person name="Montgomery P."/>
            <person name="Pearson M."/>
            <person name="Howarth C."/>
            <person name="Larson L."/>
            <person name="Luoma S."/>
            <person name="White J."/>
            <person name="Kodira C."/>
            <person name="Zeng Q."/>
            <person name="O'Leary S."/>
            <person name="Yandava C."/>
            <person name="Alvarado L."/>
            <person name="Wirth D."/>
            <person name="Volkman S."/>
            <person name="Hartl D."/>
        </authorList>
    </citation>
    <scope>NUCLEOTIDE SEQUENCE [LARGE SCALE GENOMIC DNA]</scope>
</reference>
<dbReference type="Proteomes" id="UP000054282">
    <property type="component" value="Unassembled WGS sequence"/>
</dbReference>
<accession>A0A0L7MA74</accession>
<dbReference type="AlphaFoldDB" id="A0A0L7MA74"/>
<name>A0A0L7MA74_PLAF4</name>
<proteinExistence type="predicted"/>
<sequence>IEKILKYILKNINSNLAVDITLDKLKILAEFKGTIFRKIIVNLLDKIKFD</sequence>
<dbReference type="EMBL" id="GG703143">
    <property type="protein sequence ID" value="KOB89759.1"/>
    <property type="molecule type" value="Genomic_DNA"/>
</dbReference>
<protein>
    <submittedName>
        <fullName evidence="1">Uncharacterized protein</fullName>
    </submittedName>
</protein>